<dbReference type="AlphaFoldDB" id="A0A1Y2BU90"/>
<evidence type="ECO:0000313" key="3">
    <source>
        <dbReference type="Proteomes" id="UP000193467"/>
    </source>
</evidence>
<dbReference type="InParanoid" id="A0A1Y2BU90"/>
<sequence length="377" mass="41297">MVSYRMEITLKRKGWSKGTEKIALPLPYPIESENPYGEPLLLVPDLGTALVVAHRHPLSTWPSSTFGQEKLAVLPADFAQLSHWRAALPSTLFLSWHFTIHLPRREADNLARLINAGALEVFAGRRITPFISGKGEGGLSRMFKTSSKGAGRRQATVVAGESPVLGLLDVGGWIELAKEDMKAFSSCNGRVQHFVVVQLPSLRGEPPLVLEAELVSSPAAAQDSVDDLRTGNERLTLPEEAYDRPSSLRYLHEDDGNPSLRPKRPDPPSIISTESSSIHSGGIKRSTSLSLDLGSRPLPRSPSRRNSFSQASRWSSEAEKSAFSAAISRRRTEREAKAAREEEEQKEAKARAAKAAATRTKADSTGRHLPYAGFFMV</sequence>
<protein>
    <submittedName>
        <fullName evidence="2">Uncharacterized protein</fullName>
    </submittedName>
</protein>
<proteinExistence type="predicted"/>
<feature type="region of interest" description="Disordered" evidence="1">
    <location>
        <begin position="240"/>
        <end position="365"/>
    </location>
</feature>
<reference evidence="2 3" key="1">
    <citation type="submission" date="2016-07" db="EMBL/GenBank/DDBJ databases">
        <title>Pervasive Adenine N6-methylation of Active Genes in Fungi.</title>
        <authorList>
            <consortium name="DOE Joint Genome Institute"/>
            <person name="Mondo S.J."/>
            <person name="Dannebaum R.O."/>
            <person name="Kuo R.C."/>
            <person name="Labutti K."/>
            <person name="Haridas S."/>
            <person name="Kuo A."/>
            <person name="Salamov A."/>
            <person name="Ahrendt S.R."/>
            <person name="Lipzen A."/>
            <person name="Sullivan W."/>
            <person name="Andreopoulos W.B."/>
            <person name="Clum A."/>
            <person name="Lindquist E."/>
            <person name="Daum C."/>
            <person name="Ramamoorthy G.K."/>
            <person name="Gryganskyi A."/>
            <person name="Culley D."/>
            <person name="Magnuson J.K."/>
            <person name="James T.Y."/>
            <person name="O'Malley M.A."/>
            <person name="Stajich J.E."/>
            <person name="Spatafora J.W."/>
            <person name="Visel A."/>
            <person name="Grigoriev I.V."/>
        </authorList>
    </citation>
    <scope>NUCLEOTIDE SEQUENCE [LARGE SCALE GENOMIC DNA]</scope>
    <source>
        <strain evidence="2 3">62-1032</strain>
    </source>
</reference>
<gene>
    <name evidence="2" type="ORF">BCR35DRAFT_336576</name>
</gene>
<dbReference type="EMBL" id="MCGR01000155">
    <property type="protein sequence ID" value="ORY38319.1"/>
    <property type="molecule type" value="Genomic_DNA"/>
</dbReference>
<feature type="compositionally biased region" description="Low complexity" evidence="1">
    <location>
        <begin position="269"/>
        <end position="298"/>
    </location>
</feature>
<comment type="caution">
    <text evidence="2">The sequence shown here is derived from an EMBL/GenBank/DDBJ whole genome shotgun (WGS) entry which is preliminary data.</text>
</comment>
<keyword evidence="3" id="KW-1185">Reference proteome</keyword>
<organism evidence="2 3">
    <name type="scientific">Leucosporidium creatinivorum</name>
    <dbReference type="NCBI Taxonomy" id="106004"/>
    <lineage>
        <taxon>Eukaryota</taxon>
        <taxon>Fungi</taxon>
        <taxon>Dikarya</taxon>
        <taxon>Basidiomycota</taxon>
        <taxon>Pucciniomycotina</taxon>
        <taxon>Microbotryomycetes</taxon>
        <taxon>Leucosporidiales</taxon>
        <taxon>Leucosporidium</taxon>
    </lineage>
</organism>
<evidence type="ECO:0000313" key="2">
    <source>
        <dbReference type="EMBL" id="ORY38319.1"/>
    </source>
</evidence>
<dbReference type="Proteomes" id="UP000193467">
    <property type="component" value="Unassembled WGS sequence"/>
</dbReference>
<feature type="compositionally biased region" description="Basic and acidic residues" evidence="1">
    <location>
        <begin position="330"/>
        <end position="340"/>
    </location>
</feature>
<name>A0A1Y2BU90_9BASI</name>
<evidence type="ECO:0000256" key="1">
    <source>
        <dbReference type="SAM" id="MobiDB-lite"/>
    </source>
</evidence>
<accession>A0A1Y2BU90</accession>